<evidence type="ECO:0000256" key="1">
    <source>
        <dbReference type="SAM" id="MobiDB-lite"/>
    </source>
</evidence>
<sequence length="221" mass="25595">MGANENGPVTQRTIDNLRLPILSEVRNEIQGSINNGFEQIRSAIIQLKHKVVNQQPFQQIVQQPIQQVVPRPTQQTQPATVEHEIMKGLVKPLIEWNTVMRRTDPSRYPQRKLIVDEFEYHGKNSSNMRICHGVALDKINDLIHSIREKRKARELQTPGLKRPRTKTKGKKRAISPDREEEEVEDHDSDDSDDGEMLEEEDEEVEEEEALEGPSTRRRKLK</sequence>
<comment type="caution">
    <text evidence="2">The sequence shown here is derived from an EMBL/GenBank/DDBJ whole genome shotgun (WGS) entry which is preliminary data.</text>
</comment>
<gene>
    <name evidence="2" type="ORF">BGZ65_009002</name>
</gene>
<dbReference type="AlphaFoldDB" id="A0A9P6MEP7"/>
<feature type="compositionally biased region" description="Basic residues" evidence="1">
    <location>
        <begin position="161"/>
        <end position="173"/>
    </location>
</feature>
<proteinExistence type="predicted"/>
<protein>
    <submittedName>
        <fullName evidence="2">Uncharacterized protein</fullName>
    </submittedName>
</protein>
<evidence type="ECO:0000313" key="3">
    <source>
        <dbReference type="Proteomes" id="UP000749646"/>
    </source>
</evidence>
<keyword evidence="3" id="KW-1185">Reference proteome</keyword>
<feature type="region of interest" description="Disordered" evidence="1">
    <location>
        <begin position="149"/>
        <end position="221"/>
    </location>
</feature>
<accession>A0A9P6MEP7</accession>
<dbReference type="EMBL" id="JAAAHW010001372">
    <property type="protein sequence ID" value="KAF9995339.1"/>
    <property type="molecule type" value="Genomic_DNA"/>
</dbReference>
<reference evidence="2" key="1">
    <citation type="journal article" date="2020" name="Fungal Divers.">
        <title>Resolving the Mortierellaceae phylogeny through synthesis of multi-gene phylogenetics and phylogenomics.</title>
        <authorList>
            <person name="Vandepol N."/>
            <person name="Liber J."/>
            <person name="Desiro A."/>
            <person name="Na H."/>
            <person name="Kennedy M."/>
            <person name="Barry K."/>
            <person name="Grigoriev I.V."/>
            <person name="Miller A.N."/>
            <person name="O'Donnell K."/>
            <person name="Stajich J.E."/>
            <person name="Bonito G."/>
        </authorList>
    </citation>
    <scope>NUCLEOTIDE SEQUENCE</scope>
    <source>
        <strain evidence="2">MES-2147</strain>
    </source>
</reference>
<feature type="compositionally biased region" description="Acidic residues" evidence="1">
    <location>
        <begin position="178"/>
        <end position="210"/>
    </location>
</feature>
<evidence type="ECO:0000313" key="2">
    <source>
        <dbReference type="EMBL" id="KAF9995339.1"/>
    </source>
</evidence>
<organism evidence="2 3">
    <name type="scientific">Modicella reniformis</name>
    <dbReference type="NCBI Taxonomy" id="1440133"/>
    <lineage>
        <taxon>Eukaryota</taxon>
        <taxon>Fungi</taxon>
        <taxon>Fungi incertae sedis</taxon>
        <taxon>Mucoromycota</taxon>
        <taxon>Mortierellomycotina</taxon>
        <taxon>Mortierellomycetes</taxon>
        <taxon>Mortierellales</taxon>
        <taxon>Mortierellaceae</taxon>
        <taxon>Modicella</taxon>
    </lineage>
</organism>
<name>A0A9P6MEP7_9FUNG</name>
<dbReference type="OrthoDB" id="2976553at2759"/>
<dbReference type="Proteomes" id="UP000749646">
    <property type="component" value="Unassembled WGS sequence"/>
</dbReference>